<dbReference type="PANTHER" id="PTHR24329:SF543">
    <property type="entry name" value="FI01017P-RELATED"/>
    <property type="match status" value="1"/>
</dbReference>
<dbReference type="InterPro" id="IPR050649">
    <property type="entry name" value="Paired_Homeobox_TFs"/>
</dbReference>
<name>A0AAV6URF5_9ARAC</name>
<dbReference type="InterPro" id="IPR001356">
    <property type="entry name" value="HD"/>
</dbReference>
<accession>A0AAV6URF5</accession>
<evidence type="ECO:0000256" key="4">
    <source>
        <dbReference type="ARBA" id="ARBA00023242"/>
    </source>
</evidence>
<dbReference type="PANTHER" id="PTHR24329">
    <property type="entry name" value="HOMEOBOX PROTEIN ARISTALESS"/>
    <property type="match status" value="1"/>
</dbReference>
<dbReference type="Pfam" id="PF00046">
    <property type="entry name" value="Homeodomain"/>
    <property type="match status" value="1"/>
</dbReference>
<evidence type="ECO:0000256" key="1">
    <source>
        <dbReference type="ARBA" id="ARBA00004123"/>
    </source>
</evidence>
<evidence type="ECO:0000313" key="10">
    <source>
        <dbReference type="Proteomes" id="UP000827092"/>
    </source>
</evidence>
<reference evidence="9 10" key="1">
    <citation type="journal article" date="2022" name="Nat. Ecol. Evol.">
        <title>A masculinizing supergene underlies an exaggerated male reproductive morph in a spider.</title>
        <authorList>
            <person name="Hendrickx F."/>
            <person name="De Corte Z."/>
            <person name="Sonet G."/>
            <person name="Van Belleghem S.M."/>
            <person name="Kostlbacher S."/>
            <person name="Vangestel C."/>
        </authorList>
    </citation>
    <scope>NUCLEOTIDE SEQUENCE [LARGE SCALE GENOMIC DNA]</scope>
    <source>
        <strain evidence="9">W744_W776</strain>
    </source>
</reference>
<feature type="region of interest" description="Disordered" evidence="7">
    <location>
        <begin position="169"/>
        <end position="230"/>
    </location>
</feature>
<keyword evidence="10" id="KW-1185">Reference proteome</keyword>
<keyword evidence="2 5" id="KW-0238">DNA-binding</keyword>
<dbReference type="SUPFAM" id="SSF46689">
    <property type="entry name" value="Homeodomain-like"/>
    <property type="match status" value="1"/>
</dbReference>
<evidence type="ECO:0000313" key="9">
    <source>
        <dbReference type="EMBL" id="KAG8186897.1"/>
    </source>
</evidence>
<dbReference type="PROSITE" id="PS50071">
    <property type="entry name" value="HOMEOBOX_2"/>
    <property type="match status" value="1"/>
</dbReference>
<evidence type="ECO:0000256" key="5">
    <source>
        <dbReference type="PROSITE-ProRule" id="PRU00108"/>
    </source>
</evidence>
<dbReference type="Proteomes" id="UP000827092">
    <property type="component" value="Unassembled WGS sequence"/>
</dbReference>
<gene>
    <name evidence="9" type="ORF">JTE90_023784</name>
</gene>
<keyword evidence="3 5" id="KW-0371">Homeobox</keyword>
<dbReference type="InterPro" id="IPR017970">
    <property type="entry name" value="Homeobox_CS"/>
</dbReference>
<evidence type="ECO:0000259" key="8">
    <source>
        <dbReference type="PROSITE" id="PS50071"/>
    </source>
</evidence>
<dbReference type="EMBL" id="JAFNEN010000286">
    <property type="protein sequence ID" value="KAG8186897.1"/>
    <property type="molecule type" value="Genomic_DNA"/>
</dbReference>
<feature type="DNA-binding region" description="Homeobox" evidence="5">
    <location>
        <begin position="112"/>
        <end position="171"/>
    </location>
</feature>
<evidence type="ECO:0000256" key="3">
    <source>
        <dbReference type="ARBA" id="ARBA00023155"/>
    </source>
</evidence>
<comment type="caution">
    <text evidence="9">The sequence shown here is derived from an EMBL/GenBank/DDBJ whole genome shotgun (WGS) entry which is preliminary data.</text>
</comment>
<keyword evidence="4 5" id="KW-0539">Nucleus</keyword>
<sequence>MDYPYLNQPPFDPSCSLGTMELPSCQLPCSYADLGSCSQMTSAYRYSTAAVPRSFGGPSAVGPPPCGMVAARPRHDQGPASVFSSAGMALQSGLPYKVYTGHDGVLTEKRKQRRIRTTFTSSQLKELERAFQETHYPDIYTREEIAMKTDLTEARVQVWFQNRRAKFRKQERLNQQKQAQQNNSSSQANSTTTSTSSTSNCTDSTASSIKDGKDTKPPVLSTINADSKTVNAPSYPNMAMSWCVSGKISPSVKWSTGHCPQQKPAVAAISPLTSLASSCPTSSFPGVLGSVPYPLSSIDTKPALASMY</sequence>
<organism evidence="9 10">
    <name type="scientific">Oedothorax gibbosus</name>
    <dbReference type="NCBI Taxonomy" id="931172"/>
    <lineage>
        <taxon>Eukaryota</taxon>
        <taxon>Metazoa</taxon>
        <taxon>Ecdysozoa</taxon>
        <taxon>Arthropoda</taxon>
        <taxon>Chelicerata</taxon>
        <taxon>Arachnida</taxon>
        <taxon>Araneae</taxon>
        <taxon>Araneomorphae</taxon>
        <taxon>Entelegynae</taxon>
        <taxon>Araneoidea</taxon>
        <taxon>Linyphiidae</taxon>
        <taxon>Erigoninae</taxon>
        <taxon>Oedothorax</taxon>
    </lineage>
</organism>
<protein>
    <recommendedName>
        <fullName evidence="8">Homeobox domain-containing protein</fullName>
    </recommendedName>
</protein>
<comment type="subcellular location">
    <subcellularLocation>
        <location evidence="1 5 6">Nucleus</location>
    </subcellularLocation>
</comment>
<evidence type="ECO:0000256" key="2">
    <source>
        <dbReference type="ARBA" id="ARBA00023125"/>
    </source>
</evidence>
<dbReference type="FunFam" id="1.10.10.60:FF:000182">
    <property type="entry name" value="Paired like homeobox 2B"/>
    <property type="match status" value="1"/>
</dbReference>
<dbReference type="InterPro" id="IPR009057">
    <property type="entry name" value="Homeodomain-like_sf"/>
</dbReference>
<proteinExistence type="predicted"/>
<dbReference type="AlphaFoldDB" id="A0AAV6URF5"/>
<feature type="domain" description="Homeobox" evidence="8">
    <location>
        <begin position="110"/>
        <end position="170"/>
    </location>
</feature>
<dbReference type="GO" id="GO:0000981">
    <property type="term" value="F:DNA-binding transcription factor activity, RNA polymerase II-specific"/>
    <property type="evidence" value="ECO:0007669"/>
    <property type="project" value="InterPro"/>
</dbReference>
<dbReference type="GO" id="GO:0000977">
    <property type="term" value="F:RNA polymerase II transcription regulatory region sequence-specific DNA binding"/>
    <property type="evidence" value="ECO:0007669"/>
    <property type="project" value="TreeGrafter"/>
</dbReference>
<evidence type="ECO:0000256" key="6">
    <source>
        <dbReference type="RuleBase" id="RU000682"/>
    </source>
</evidence>
<dbReference type="Gene3D" id="1.10.10.60">
    <property type="entry name" value="Homeodomain-like"/>
    <property type="match status" value="1"/>
</dbReference>
<evidence type="ECO:0000256" key="7">
    <source>
        <dbReference type="SAM" id="MobiDB-lite"/>
    </source>
</evidence>
<dbReference type="GO" id="GO:0005634">
    <property type="term" value="C:nucleus"/>
    <property type="evidence" value="ECO:0007669"/>
    <property type="project" value="UniProtKB-SubCell"/>
</dbReference>
<dbReference type="CDD" id="cd00086">
    <property type="entry name" value="homeodomain"/>
    <property type="match status" value="1"/>
</dbReference>
<dbReference type="SMART" id="SM00389">
    <property type="entry name" value="HOX"/>
    <property type="match status" value="1"/>
</dbReference>
<feature type="compositionally biased region" description="Polar residues" evidence="7">
    <location>
        <begin position="221"/>
        <end position="230"/>
    </location>
</feature>
<feature type="compositionally biased region" description="Low complexity" evidence="7">
    <location>
        <begin position="175"/>
        <end position="208"/>
    </location>
</feature>
<dbReference type="PROSITE" id="PS00027">
    <property type="entry name" value="HOMEOBOX_1"/>
    <property type="match status" value="1"/>
</dbReference>